<keyword evidence="3" id="KW-1185">Reference proteome</keyword>
<proteinExistence type="predicted"/>
<reference evidence="2 3" key="1">
    <citation type="journal article" date="2018" name="Sci. Rep.">
        <title>Genomic signatures of local adaptation to the degree of environmental predictability in rotifers.</title>
        <authorList>
            <person name="Franch-Gras L."/>
            <person name="Hahn C."/>
            <person name="Garcia-Roger E.M."/>
            <person name="Carmona M.J."/>
            <person name="Serra M."/>
            <person name="Gomez A."/>
        </authorList>
    </citation>
    <scope>NUCLEOTIDE SEQUENCE [LARGE SCALE GENOMIC DNA]</scope>
    <source>
        <strain evidence="2">HYR1</strain>
    </source>
</reference>
<evidence type="ECO:0000313" key="3">
    <source>
        <dbReference type="Proteomes" id="UP000276133"/>
    </source>
</evidence>
<protein>
    <submittedName>
        <fullName evidence="2">Uncharacterized protein</fullName>
    </submittedName>
</protein>
<accession>A0A3M7Q4U9</accession>
<name>A0A3M7Q4U9_BRAPC</name>
<keyword evidence="1" id="KW-0175">Coiled coil</keyword>
<evidence type="ECO:0000256" key="1">
    <source>
        <dbReference type="SAM" id="Coils"/>
    </source>
</evidence>
<dbReference type="Proteomes" id="UP000276133">
    <property type="component" value="Unassembled WGS sequence"/>
</dbReference>
<feature type="coiled-coil region" evidence="1">
    <location>
        <begin position="45"/>
        <end position="72"/>
    </location>
</feature>
<comment type="caution">
    <text evidence="2">The sequence shown here is derived from an EMBL/GenBank/DDBJ whole genome shotgun (WGS) entry which is preliminary data.</text>
</comment>
<gene>
    <name evidence="2" type="ORF">BpHYR1_046271</name>
</gene>
<dbReference type="EMBL" id="REGN01007546">
    <property type="protein sequence ID" value="RNA05978.1"/>
    <property type="molecule type" value="Genomic_DNA"/>
</dbReference>
<organism evidence="2 3">
    <name type="scientific">Brachionus plicatilis</name>
    <name type="common">Marine rotifer</name>
    <name type="synonym">Brachionus muelleri</name>
    <dbReference type="NCBI Taxonomy" id="10195"/>
    <lineage>
        <taxon>Eukaryota</taxon>
        <taxon>Metazoa</taxon>
        <taxon>Spiralia</taxon>
        <taxon>Gnathifera</taxon>
        <taxon>Rotifera</taxon>
        <taxon>Eurotatoria</taxon>
        <taxon>Monogononta</taxon>
        <taxon>Pseudotrocha</taxon>
        <taxon>Ploima</taxon>
        <taxon>Brachionidae</taxon>
        <taxon>Brachionus</taxon>
    </lineage>
</organism>
<evidence type="ECO:0000313" key="2">
    <source>
        <dbReference type="EMBL" id="RNA05978.1"/>
    </source>
</evidence>
<dbReference type="AlphaFoldDB" id="A0A3M7Q4U9"/>
<sequence>MRHVPLVYVDYPGEYDCCFVTIKEAFASFATQKKDSLIYYLTDQVKGKSDKLDELNKNLKEFKRKDVEAKISEEHMEKRRKIGTERASVRENDYRFFSRIDSSHDRFFLRPYSIL</sequence>